<keyword evidence="2" id="KW-0802">TPR repeat</keyword>
<evidence type="ECO:0000313" key="5">
    <source>
        <dbReference type="Proteomes" id="UP000267464"/>
    </source>
</evidence>
<reference evidence="4 5" key="1">
    <citation type="submission" date="2018-08" db="EMBL/GenBank/DDBJ databases">
        <authorList>
            <person name="Khan S.A."/>
            <person name="Jeon C.O."/>
            <person name="Chun B.H."/>
            <person name="Jeong S.E."/>
        </authorList>
    </citation>
    <scope>NUCLEOTIDE SEQUENCE [LARGE SCALE GENOMIC DNA]</scope>
    <source>
        <strain evidence="4 5">S-16</strain>
    </source>
</reference>
<protein>
    <submittedName>
        <fullName evidence="4">Tetratricopeptide repeat protein</fullName>
    </submittedName>
</protein>
<evidence type="ECO:0000256" key="1">
    <source>
        <dbReference type="ARBA" id="ARBA00022737"/>
    </source>
</evidence>
<dbReference type="PANTHER" id="PTHR16263">
    <property type="entry name" value="TETRATRICOPEPTIDE REPEAT PROTEIN 38"/>
    <property type="match status" value="1"/>
</dbReference>
<gene>
    <name evidence="4" type="ORF">DZC73_12115</name>
</gene>
<dbReference type="Proteomes" id="UP000267464">
    <property type="component" value="Unassembled WGS sequence"/>
</dbReference>
<feature type="compositionally biased region" description="Polar residues" evidence="3">
    <location>
        <begin position="415"/>
        <end position="431"/>
    </location>
</feature>
<feature type="region of interest" description="Disordered" evidence="3">
    <location>
        <begin position="412"/>
        <end position="431"/>
    </location>
</feature>
<keyword evidence="5" id="KW-1185">Reference proteome</keyword>
<dbReference type="InterPro" id="IPR033891">
    <property type="entry name" value="TTC38"/>
</dbReference>
<dbReference type="RefSeq" id="WP_124540520.1">
    <property type="nucleotide sequence ID" value="NZ_QUSW01000003.1"/>
</dbReference>
<evidence type="ECO:0000256" key="3">
    <source>
        <dbReference type="SAM" id="MobiDB-lite"/>
    </source>
</evidence>
<evidence type="ECO:0000256" key="2">
    <source>
        <dbReference type="ARBA" id="ARBA00022803"/>
    </source>
</evidence>
<reference evidence="4 5" key="2">
    <citation type="submission" date="2018-12" db="EMBL/GenBank/DDBJ databases">
        <title>Rhizobacter gummiphilus sp. nov., a rubber-degrading bacterium isolated from the soil of a botanical garden in Japan.</title>
        <authorList>
            <person name="Shunsuke S.S."/>
        </authorList>
    </citation>
    <scope>NUCLEOTIDE SEQUENCE [LARGE SCALE GENOMIC DNA]</scope>
    <source>
        <strain evidence="4 5">S-16</strain>
    </source>
</reference>
<dbReference type="CDD" id="cd05804">
    <property type="entry name" value="StaR_like"/>
    <property type="match status" value="1"/>
</dbReference>
<dbReference type="OrthoDB" id="9815900at2"/>
<name>A0A3N7HQV9_9BURK</name>
<proteinExistence type="predicted"/>
<evidence type="ECO:0000313" key="4">
    <source>
        <dbReference type="EMBL" id="RQP24073.1"/>
    </source>
</evidence>
<organism evidence="4 5">
    <name type="scientific">Piscinibacter terrae</name>
    <dbReference type="NCBI Taxonomy" id="2496871"/>
    <lineage>
        <taxon>Bacteria</taxon>
        <taxon>Pseudomonadati</taxon>
        <taxon>Pseudomonadota</taxon>
        <taxon>Betaproteobacteria</taxon>
        <taxon>Burkholderiales</taxon>
        <taxon>Sphaerotilaceae</taxon>
        <taxon>Piscinibacter</taxon>
    </lineage>
</organism>
<accession>A0A3N7HQV9</accession>
<keyword evidence="1" id="KW-0677">Repeat</keyword>
<dbReference type="AlphaFoldDB" id="A0A3N7HQV9"/>
<comment type="caution">
    <text evidence="4">The sequence shown here is derived from an EMBL/GenBank/DDBJ whole genome shotgun (WGS) entry which is preliminary data.</text>
</comment>
<dbReference type="PANTHER" id="PTHR16263:SF4">
    <property type="entry name" value="TETRATRICOPEPTIDE REPEAT PROTEIN 38"/>
    <property type="match status" value="1"/>
</dbReference>
<sequence length="431" mass="47283">MKDRRGNPVSTRSGQALDHAEMALWRMMSFFDAPLGDIDAAIAQDPDWMLPHVMRAAFMLTLTEPSLMAQVHAALDRAQALATHASERERAHLTAARQCAAGDWHGACGAWGRILEAHPRDLYALQWAHLFDFYRGDAAQLEHRPHTALRHLDADDPLRPYVQGMQAFGLEESGCHDHAESLGRQACATLAKVPWATHAVAHVMEMQGRFADGLQWLSDTEPVWSEGNGFSGHHWWHRALFHLEGLDIGSALALYDAHLAGNEDLITLQRLDGAALLWRVHLLGGDVGTRWGGLAQGWDLSAAPVGHSCFNDLHALMVLLGQDRMHDAQQLIEAAQARVDSAGDDNAAMARDVGLPLMRGLLAQAQGRLDDAVQLIAPVRPIAHRFGGSHAQRDLITQTLLACGAGRAVLDERPQTQAQTPLTQHWSRLNA</sequence>
<dbReference type="EMBL" id="QUSW01000003">
    <property type="protein sequence ID" value="RQP24073.1"/>
    <property type="molecule type" value="Genomic_DNA"/>
</dbReference>